<gene>
    <name evidence="1" type="ORF">SAMN05192573_10353</name>
</gene>
<dbReference type="EMBL" id="FNCG01000003">
    <property type="protein sequence ID" value="SDG31075.1"/>
    <property type="molecule type" value="Genomic_DNA"/>
</dbReference>
<sequence length="114" mass="12808">MIHTVNHNVTGDNGTQRNIIIEPVLHQSTNHELNATGLYKLYKGGADGEATLFEIQEIAPEIGESKPLLDDNKNPEYLGQIRFEGDVTSKWHYSEGTLSNNEQQQVVEFIQNTN</sequence>
<reference evidence="2" key="1">
    <citation type="submission" date="2016-10" db="EMBL/GenBank/DDBJ databases">
        <authorList>
            <person name="Varghese N."/>
            <person name="Submissions S."/>
        </authorList>
    </citation>
    <scope>NUCLEOTIDE SEQUENCE [LARGE SCALE GENOMIC DNA]</scope>
    <source>
        <strain evidence="2">Gh-67</strain>
    </source>
</reference>
<protein>
    <submittedName>
        <fullName evidence="1">Uncharacterized protein</fullName>
    </submittedName>
</protein>
<dbReference type="AlphaFoldDB" id="A0A1G7T716"/>
<dbReference type="Proteomes" id="UP000199705">
    <property type="component" value="Unassembled WGS sequence"/>
</dbReference>
<evidence type="ECO:0000313" key="2">
    <source>
        <dbReference type="Proteomes" id="UP000199705"/>
    </source>
</evidence>
<keyword evidence="2" id="KW-1185">Reference proteome</keyword>
<name>A0A1G7T716_9SPHI</name>
<dbReference type="STRING" id="551996.SAMN05192573_10353"/>
<organism evidence="1 2">
    <name type="scientific">Mucilaginibacter gossypii</name>
    <dbReference type="NCBI Taxonomy" id="551996"/>
    <lineage>
        <taxon>Bacteria</taxon>
        <taxon>Pseudomonadati</taxon>
        <taxon>Bacteroidota</taxon>
        <taxon>Sphingobacteriia</taxon>
        <taxon>Sphingobacteriales</taxon>
        <taxon>Sphingobacteriaceae</taxon>
        <taxon>Mucilaginibacter</taxon>
    </lineage>
</organism>
<proteinExistence type="predicted"/>
<evidence type="ECO:0000313" key="1">
    <source>
        <dbReference type="EMBL" id="SDG31075.1"/>
    </source>
</evidence>
<accession>A0A1G7T716</accession>
<dbReference type="RefSeq" id="WP_091163688.1">
    <property type="nucleotide sequence ID" value="NZ_FNCG01000003.1"/>
</dbReference>